<dbReference type="InterPro" id="IPR050501">
    <property type="entry name" value="ICDH/IPMDH"/>
</dbReference>
<sequence>MTPVIAVVPGSHEGRAALDEIGGLLASLADVVELRTVELGVETYRRTGQALPAEALEALRSSDAIVIAAPPGPGPADGDIAPGVLEHGIVFALRRALGLSVNLRTFTGVGEEAGIDIAVVRENSEGAYFSPGDLVHDGTADEIAVQAVVTSASAVERCLRYGFEQARLRGQSLVVAHKVRVLTVSGGIWIRTAERVARDFPDVAWRVESIDTCCGRIVSDPRSYGVIATDNVFGDILADVVSARARAGDYAVSVERPLGRSGPSLFEPMHDTHSSAAEHLARRHLGLIGAFGAALVDLGLVERGTELHTASIPSTAGSGAGA</sequence>
<dbReference type="PANTHER" id="PTHR43275:SF1">
    <property type="entry name" value="D-MALATE DEHYDROGENASE [DECARBOXYLATING]"/>
    <property type="match status" value="1"/>
</dbReference>
<comment type="cofactor">
    <cofactor evidence="1">
        <name>Mn(2+)</name>
        <dbReference type="ChEBI" id="CHEBI:29035"/>
    </cofactor>
</comment>
<keyword evidence="3" id="KW-0479">Metal-binding</keyword>
<keyword evidence="9" id="KW-1185">Reference proteome</keyword>
<evidence type="ECO:0000256" key="3">
    <source>
        <dbReference type="ARBA" id="ARBA00022723"/>
    </source>
</evidence>
<proteinExistence type="predicted"/>
<evidence type="ECO:0000256" key="6">
    <source>
        <dbReference type="ARBA" id="ARBA00023211"/>
    </source>
</evidence>
<dbReference type="RefSeq" id="WP_157803034.1">
    <property type="nucleotide sequence ID" value="NZ_PGFB01000006.1"/>
</dbReference>
<dbReference type="OrthoDB" id="5289857at2"/>
<evidence type="ECO:0000256" key="5">
    <source>
        <dbReference type="ARBA" id="ARBA00023027"/>
    </source>
</evidence>
<feature type="domain" description="Isopropylmalate dehydrogenase-like" evidence="7">
    <location>
        <begin position="4"/>
        <end position="317"/>
    </location>
</feature>
<keyword evidence="6" id="KW-0464">Manganese</keyword>
<dbReference type="InterPro" id="IPR024084">
    <property type="entry name" value="IsoPropMal-DH-like_dom"/>
</dbReference>
<accession>A0A2M9BBS4</accession>
<evidence type="ECO:0000256" key="2">
    <source>
        <dbReference type="ARBA" id="ARBA00001946"/>
    </source>
</evidence>
<dbReference type="Pfam" id="PF00180">
    <property type="entry name" value="Iso_dh"/>
    <property type="match status" value="1"/>
</dbReference>
<reference evidence="8 9" key="1">
    <citation type="submission" date="2017-11" db="EMBL/GenBank/DDBJ databases">
        <title>Genomic Encyclopedia of Archaeal and Bacterial Type Strains, Phase II (KMG-II): From Individual Species to Whole Genera.</title>
        <authorList>
            <person name="Goeker M."/>
        </authorList>
    </citation>
    <scope>NUCLEOTIDE SEQUENCE [LARGE SCALE GENOMIC DNA]</scope>
    <source>
        <strain evidence="8 9">DSM 25625</strain>
    </source>
</reference>
<dbReference type="Proteomes" id="UP000230161">
    <property type="component" value="Unassembled WGS sequence"/>
</dbReference>
<dbReference type="AlphaFoldDB" id="A0A2M9BBS4"/>
<dbReference type="PANTHER" id="PTHR43275">
    <property type="entry name" value="D-MALATE DEHYDROGENASE [DECARBOXYLATING]"/>
    <property type="match status" value="1"/>
</dbReference>
<name>A0A2M9BBS4_9MICO</name>
<evidence type="ECO:0000259" key="7">
    <source>
        <dbReference type="SMART" id="SM01329"/>
    </source>
</evidence>
<keyword evidence="4" id="KW-0560">Oxidoreductase</keyword>
<evidence type="ECO:0000313" key="8">
    <source>
        <dbReference type="EMBL" id="PJJ55364.1"/>
    </source>
</evidence>
<dbReference type="Gene3D" id="3.40.718.10">
    <property type="entry name" value="Isopropylmalate Dehydrogenase"/>
    <property type="match status" value="1"/>
</dbReference>
<keyword evidence="5" id="KW-0520">NAD</keyword>
<organism evidence="8 9">
    <name type="scientific">Compostimonas suwonensis</name>
    <dbReference type="NCBI Taxonomy" id="1048394"/>
    <lineage>
        <taxon>Bacteria</taxon>
        <taxon>Bacillati</taxon>
        <taxon>Actinomycetota</taxon>
        <taxon>Actinomycetes</taxon>
        <taxon>Micrococcales</taxon>
        <taxon>Microbacteriaceae</taxon>
        <taxon>Compostimonas</taxon>
    </lineage>
</organism>
<dbReference type="GO" id="GO:0046872">
    <property type="term" value="F:metal ion binding"/>
    <property type="evidence" value="ECO:0007669"/>
    <property type="project" value="UniProtKB-KW"/>
</dbReference>
<comment type="cofactor">
    <cofactor evidence="2">
        <name>Mg(2+)</name>
        <dbReference type="ChEBI" id="CHEBI:18420"/>
    </cofactor>
</comment>
<dbReference type="GO" id="GO:0016491">
    <property type="term" value="F:oxidoreductase activity"/>
    <property type="evidence" value="ECO:0007669"/>
    <property type="project" value="UniProtKB-KW"/>
</dbReference>
<protein>
    <submittedName>
        <fullName evidence="8">3-isopropylmalate dehydrogenase</fullName>
    </submittedName>
</protein>
<dbReference type="SMART" id="SM01329">
    <property type="entry name" value="Iso_dh"/>
    <property type="match status" value="1"/>
</dbReference>
<evidence type="ECO:0000256" key="4">
    <source>
        <dbReference type="ARBA" id="ARBA00023002"/>
    </source>
</evidence>
<comment type="caution">
    <text evidence="8">The sequence shown here is derived from an EMBL/GenBank/DDBJ whole genome shotgun (WGS) entry which is preliminary data.</text>
</comment>
<evidence type="ECO:0000256" key="1">
    <source>
        <dbReference type="ARBA" id="ARBA00001936"/>
    </source>
</evidence>
<evidence type="ECO:0000313" key="9">
    <source>
        <dbReference type="Proteomes" id="UP000230161"/>
    </source>
</evidence>
<dbReference type="SUPFAM" id="SSF53659">
    <property type="entry name" value="Isocitrate/Isopropylmalate dehydrogenase-like"/>
    <property type="match status" value="1"/>
</dbReference>
<dbReference type="EMBL" id="PGFB01000006">
    <property type="protein sequence ID" value="PJJ55364.1"/>
    <property type="molecule type" value="Genomic_DNA"/>
</dbReference>
<gene>
    <name evidence="8" type="ORF">CLV54_3254</name>
</gene>